<feature type="transmembrane region" description="Helical" evidence="1">
    <location>
        <begin position="12"/>
        <end position="34"/>
    </location>
</feature>
<dbReference type="EMBL" id="MU032349">
    <property type="protein sequence ID" value="KAF3763763.1"/>
    <property type="molecule type" value="Genomic_DNA"/>
</dbReference>
<accession>A0A9P4XZJ6</accession>
<name>A0A9P4XZJ6_CRYP1</name>
<organism evidence="2 3">
    <name type="scientific">Cryphonectria parasitica (strain ATCC 38755 / EP155)</name>
    <dbReference type="NCBI Taxonomy" id="660469"/>
    <lineage>
        <taxon>Eukaryota</taxon>
        <taxon>Fungi</taxon>
        <taxon>Dikarya</taxon>
        <taxon>Ascomycota</taxon>
        <taxon>Pezizomycotina</taxon>
        <taxon>Sordariomycetes</taxon>
        <taxon>Sordariomycetidae</taxon>
        <taxon>Diaporthales</taxon>
        <taxon>Cryphonectriaceae</taxon>
        <taxon>Cryphonectria-Endothia species complex</taxon>
        <taxon>Cryphonectria</taxon>
    </lineage>
</organism>
<keyword evidence="1" id="KW-0472">Membrane</keyword>
<comment type="caution">
    <text evidence="2">The sequence shown here is derived from an EMBL/GenBank/DDBJ whole genome shotgun (WGS) entry which is preliminary data.</text>
</comment>
<keyword evidence="1" id="KW-1133">Transmembrane helix</keyword>
<evidence type="ECO:0000313" key="3">
    <source>
        <dbReference type="Proteomes" id="UP000803844"/>
    </source>
</evidence>
<sequence>MAWGKAKPQPSLLSQLLPLVIFFTVIAGLAWVGYQIYLSVNQMQGNVSQRMGKKNVVFTKDGLKVGVKHVKHENEVDATQKYLVNAWNLHANKEAAGKKSK</sequence>
<reference evidence="2" key="1">
    <citation type="journal article" date="2020" name="Phytopathology">
        <title>Genome sequence of the chestnut blight fungus Cryphonectria parasitica EP155: A fundamental resource for an archetypical invasive plant pathogen.</title>
        <authorList>
            <person name="Crouch J.A."/>
            <person name="Dawe A."/>
            <person name="Aerts A."/>
            <person name="Barry K."/>
            <person name="Churchill A.C.L."/>
            <person name="Grimwood J."/>
            <person name="Hillman B."/>
            <person name="Milgroom M.G."/>
            <person name="Pangilinan J."/>
            <person name="Smith M."/>
            <person name="Salamov A."/>
            <person name="Schmutz J."/>
            <person name="Yadav J."/>
            <person name="Grigoriev I.V."/>
            <person name="Nuss D."/>
        </authorList>
    </citation>
    <scope>NUCLEOTIDE SEQUENCE</scope>
    <source>
        <strain evidence="2">EP155</strain>
    </source>
</reference>
<keyword evidence="1" id="KW-0812">Transmembrane</keyword>
<keyword evidence="3" id="KW-1185">Reference proteome</keyword>
<dbReference type="AlphaFoldDB" id="A0A9P4XZJ6"/>
<evidence type="ECO:0000313" key="2">
    <source>
        <dbReference type="EMBL" id="KAF3763763.1"/>
    </source>
</evidence>
<proteinExistence type="predicted"/>
<dbReference type="GeneID" id="63838761"/>
<dbReference type="PANTHER" id="PTHR42077">
    <property type="entry name" value="YALI0F30239P"/>
    <property type="match status" value="1"/>
</dbReference>
<dbReference type="PANTHER" id="PTHR42077:SF1">
    <property type="entry name" value="YALI0F30239P"/>
    <property type="match status" value="1"/>
</dbReference>
<protein>
    <submittedName>
        <fullName evidence="2">Uncharacterized protein</fullName>
    </submittedName>
</protein>
<evidence type="ECO:0000256" key="1">
    <source>
        <dbReference type="SAM" id="Phobius"/>
    </source>
</evidence>
<dbReference type="Proteomes" id="UP000803844">
    <property type="component" value="Unassembled WGS sequence"/>
</dbReference>
<dbReference type="RefSeq" id="XP_040774724.1">
    <property type="nucleotide sequence ID" value="XM_040921632.1"/>
</dbReference>
<gene>
    <name evidence="2" type="ORF">M406DRAFT_341185</name>
</gene>
<dbReference type="OrthoDB" id="4083871at2759"/>